<dbReference type="NCBIfam" id="TIGR00543">
    <property type="entry name" value="isochor_syn"/>
    <property type="match status" value="1"/>
</dbReference>
<comment type="function">
    <text evidence="4">Catalyzes the conversion of chorismate to isochorismate.</text>
</comment>
<feature type="active site" description="Proton acceptor" evidence="4">
    <location>
        <position position="188"/>
    </location>
</feature>
<dbReference type="SUPFAM" id="SSF56322">
    <property type="entry name" value="ADC synthase"/>
    <property type="match status" value="1"/>
</dbReference>
<reference evidence="6 7" key="1">
    <citation type="journal article" date="2023" name="Front. Microbiol.">
        <title>Phylogeography and host specificity of Pasteurellaceae pathogenic to sea-farmed fish in the north-east Atlantic.</title>
        <authorList>
            <person name="Gulla S."/>
            <person name="Colquhoun D.J."/>
            <person name="Olsen A.B."/>
            <person name="Spilsberg B."/>
            <person name="Lagesen K."/>
            <person name="Aakesson C.P."/>
            <person name="Strom S."/>
            <person name="Manji F."/>
            <person name="Birkbeck T.H."/>
            <person name="Nilsen H.K."/>
        </authorList>
    </citation>
    <scope>NUCLEOTIDE SEQUENCE [LARGE SCALE GENOMIC DNA]</scope>
    <source>
        <strain evidence="6 7">NVIB3131</strain>
    </source>
</reference>
<comment type="cofactor">
    <cofactor evidence="4">
        <name>Mg(2+)</name>
        <dbReference type="ChEBI" id="CHEBI:18420"/>
    </cofactor>
</comment>
<keyword evidence="4" id="KW-0460">Magnesium</keyword>
<sequence>MTLFNQLKNQLKIQLDQIIEHKNVNNGLIILHAEQSCSIENKSLLSWLKAQNSYPKYYWQNRINTLTLTAIGSVKSFNNIQQAQQFSHKNHCTLVGGIPFSGEACFILPRLLLAKKEQKVTACLVIDGNHLIQEKTIIDTLFENFEQLAELEKIQCNLLKSMPYTNFEQWSKNIQNAIQHIEKGTFNKVVLANATDFICENSISAYDLLALSQQKNKHCFHFLWQETNEKAFMGSSPERLYKREQQQFYTEALAGTVAVTDNQKQTKENARWLLCDPKNNLENQYVVDDISENLNAYSHHITIGEPHLKRLPNVQHLRRLIEMELKENISDTECLQQIHPTAAVAGYPRNTAIPFILQTENFERNWYSGTLGFLNTEQAEFCVTLRSALIQQNKITVYAGAGIMRNSTPESEWQEIQHKALAMIKLLK</sequence>
<dbReference type="Gene3D" id="3.60.120.10">
    <property type="entry name" value="Anthranilate synthase"/>
    <property type="match status" value="1"/>
</dbReference>
<organism evidence="6 7">
    <name type="scientific">Phocoenobacter atlanticus subsp. atlanticus</name>
    <dbReference type="NCBI Taxonomy" id="3061285"/>
    <lineage>
        <taxon>Bacteria</taxon>
        <taxon>Pseudomonadati</taxon>
        <taxon>Pseudomonadota</taxon>
        <taxon>Gammaproteobacteria</taxon>
        <taxon>Pasteurellales</taxon>
        <taxon>Pasteurellaceae</taxon>
        <taxon>Phocoenobacter</taxon>
        <taxon>Phocoenobacter atlanticus</taxon>
    </lineage>
</organism>
<dbReference type="GO" id="GO:0009234">
    <property type="term" value="P:menaquinone biosynthetic process"/>
    <property type="evidence" value="ECO:0007669"/>
    <property type="project" value="UniProtKB-UniRule"/>
</dbReference>
<dbReference type="RefSeq" id="WP_306350927.1">
    <property type="nucleotide sequence ID" value="NZ_JASAWV010000002.1"/>
</dbReference>
<keyword evidence="4" id="KW-0479">Metal-binding</keyword>
<evidence type="ECO:0000313" key="7">
    <source>
        <dbReference type="Proteomes" id="UP001226020"/>
    </source>
</evidence>
<keyword evidence="4" id="KW-0474">Menaquinone biosynthesis</keyword>
<dbReference type="InterPro" id="IPR004561">
    <property type="entry name" value="IsoChor_synthase"/>
</dbReference>
<comment type="pathway">
    <text evidence="4">Quinol/quinone metabolism; menaquinone biosynthesis.</text>
</comment>
<proteinExistence type="inferred from homology"/>
<evidence type="ECO:0000259" key="5">
    <source>
        <dbReference type="Pfam" id="PF00425"/>
    </source>
</evidence>
<comment type="catalytic activity">
    <reaction evidence="1 4">
        <text>chorismate = isochorismate</text>
        <dbReference type="Rhea" id="RHEA:18985"/>
        <dbReference type="ChEBI" id="CHEBI:29748"/>
        <dbReference type="ChEBI" id="CHEBI:29780"/>
        <dbReference type="EC" id="5.4.4.2"/>
    </reaction>
</comment>
<feature type="domain" description="Chorismate-utilising enzyme C-terminal" evidence="5">
    <location>
        <begin position="167"/>
        <end position="419"/>
    </location>
</feature>
<dbReference type="EMBL" id="JASAXT010000002">
    <property type="protein sequence ID" value="MDP8147803.1"/>
    <property type="molecule type" value="Genomic_DNA"/>
</dbReference>
<accession>A0AAW8C981</accession>
<evidence type="ECO:0000256" key="1">
    <source>
        <dbReference type="ARBA" id="ARBA00000799"/>
    </source>
</evidence>
<dbReference type="InterPro" id="IPR005801">
    <property type="entry name" value="ADC_synthase"/>
</dbReference>
<dbReference type="EC" id="5.4.4.2" evidence="4"/>
<evidence type="ECO:0000256" key="3">
    <source>
        <dbReference type="ARBA" id="ARBA00023235"/>
    </source>
</evidence>
<dbReference type="InterPro" id="IPR034681">
    <property type="entry name" value="MenF"/>
</dbReference>
<keyword evidence="7" id="KW-1185">Reference proteome</keyword>
<evidence type="ECO:0000256" key="2">
    <source>
        <dbReference type="ARBA" id="ARBA00005297"/>
    </source>
</evidence>
<comment type="pathway">
    <text evidence="4">Quinol/quinone metabolism; 1,4-dihydroxy-2-naphthoate biosynthesis; 1,4-dihydroxy-2-naphthoate from chorismate: step 1/7.</text>
</comment>
<gene>
    <name evidence="4" type="primary">menF</name>
    <name evidence="6" type="ORF">QJU57_01765</name>
</gene>
<dbReference type="Proteomes" id="UP001226020">
    <property type="component" value="Unassembled WGS sequence"/>
</dbReference>
<dbReference type="AlphaFoldDB" id="A0AAW8C981"/>
<dbReference type="PANTHER" id="PTHR42839">
    <property type="entry name" value="ISOCHORISMATE SYNTHASE ENTC"/>
    <property type="match status" value="1"/>
</dbReference>
<dbReference type="Pfam" id="PF00425">
    <property type="entry name" value="Chorismate_bind"/>
    <property type="match status" value="1"/>
</dbReference>
<dbReference type="PANTHER" id="PTHR42839:SF2">
    <property type="entry name" value="ISOCHORISMATE SYNTHASE ENTC"/>
    <property type="match status" value="1"/>
</dbReference>
<feature type="binding site" evidence="4">
    <location>
        <position position="415"/>
    </location>
    <ligand>
        <name>Mg(2+)</name>
        <dbReference type="ChEBI" id="CHEBI:18420"/>
    </ligand>
</feature>
<dbReference type="HAMAP" id="MF_01935">
    <property type="entry name" value="MenF"/>
    <property type="match status" value="1"/>
</dbReference>
<feature type="active site" description="Proton donor" evidence="4">
    <location>
        <position position="238"/>
    </location>
</feature>
<comment type="caution">
    <text evidence="6">The sequence shown here is derived from an EMBL/GenBank/DDBJ whole genome shotgun (WGS) entry which is preliminary data.</text>
</comment>
<dbReference type="GO" id="GO:0008909">
    <property type="term" value="F:isochorismate synthase activity"/>
    <property type="evidence" value="ECO:0007669"/>
    <property type="project" value="UniProtKB-UniRule"/>
</dbReference>
<evidence type="ECO:0000313" key="6">
    <source>
        <dbReference type="EMBL" id="MDP8147803.1"/>
    </source>
</evidence>
<dbReference type="GO" id="GO:0000287">
    <property type="term" value="F:magnesium ion binding"/>
    <property type="evidence" value="ECO:0007669"/>
    <property type="project" value="UniProtKB-UniRule"/>
</dbReference>
<keyword evidence="3 4" id="KW-0413">Isomerase</keyword>
<feature type="binding site" evidence="4">
    <location>
        <position position="282"/>
    </location>
    <ligand>
        <name>Mg(2+)</name>
        <dbReference type="ChEBI" id="CHEBI:18420"/>
    </ligand>
</feature>
<comment type="similarity">
    <text evidence="2 4">Belongs to the isochorismate synthase family.</text>
</comment>
<dbReference type="InterPro" id="IPR015890">
    <property type="entry name" value="Chorismate_C"/>
</dbReference>
<evidence type="ECO:0000256" key="4">
    <source>
        <dbReference type="HAMAP-Rule" id="MF_01935"/>
    </source>
</evidence>
<protein>
    <recommendedName>
        <fullName evidence="4">Isochorismate synthase MenF</fullName>
        <ecNumber evidence="4">5.4.4.2</ecNumber>
    </recommendedName>
    <alternativeName>
        <fullName evidence="4">Isochorismate mutase</fullName>
    </alternativeName>
</protein>
<name>A0AAW8C981_9PAST</name>